<dbReference type="Pfam" id="PF01336">
    <property type="entry name" value="tRNA_anti-codon"/>
    <property type="match status" value="1"/>
</dbReference>
<dbReference type="GO" id="GO:0000049">
    <property type="term" value="F:tRNA binding"/>
    <property type="evidence" value="ECO:0007669"/>
    <property type="project" value="TreeGrafter"/>
</dbReference>
<gene>
    <name evidence="7" type="primary">lysS</name>
    <name evidence="10" type="ORF">A2843_02235</name>
</gene>
<dbReference type="NCBIfam" id="TIGR00499">
    <property type="entry name" value="lysS_bact"/>
    <property type="match status" value="1"/>
</dbReference>
<comment type="subunit">
    <text evidence="7">Homodimer.</text>
</comment>
<keyword evidence="5 7" id="KW-0030">Aminoacyl-tRNA synthetase</keyword>
<dbReference type="PRINTS" id="PR00982">
    <property type="entry name" value="TRNASYNTHLYS"/>
</dbReference>
<comment type="subcellular location">
    <subcellularLocation>
        <location evidence="7">Cytoplasm</location>
    </subcellularLocation>
</comment>
<dbReference type="InterPro" id="IPR006195">
    <property type="entry name" value="aa-tRNA-synth_II"/>
</dbReference>
<evidence type="ECO:0000256" key="8">
    <source>
        <dbReference type="RuleBase" id="RU000336"/>
    </source>
</evidence>
<dbReference type="Gene3D" id="2.40.50.140">
    <property type="entry name" value="Nucleic acid-binding proteins"/>
    <property type="match status" value="1"/>
</dbReference>
<organism evidence="10 11">
    <name type="scientific">Candidatus Wildermuthbacteria bacterium RIFCSPHIGHO2_01_FULL_48_27b</name>
    <dbReference type="NCBI Taxonomy" id="1802447"/>
    <lineage>
        <taxon>Bacteria</taxon>
        <taxon>Candidatus Wildermuthiibacteriota</taxon>
    </lineage>
</organism>
<comment type="caution">
    <text evidence="10">The sequence shown here is derived from an EMBL/GenBank/DDBJ whole genome shotgun (WGS) entry which is preliminary data.</text>
</comment>
<evidence type="ECO:0000313" key="10">
    <source>
        <dbReference type="EMBL" id="OHA64584.1"/>
    </source>
</evidence>
<evidence type="ECO:0000256" key="5">
    <source>
        <dbReference type="ARBA" id="ARBA00023146"/>
    </source>
</evidence>
<accession>A0A1G2QVE5</accession>
<evidence type="ECO:0000256" key="7">
    <source>
        <dbReference type="HAMAP-Rule" id="MF_00252"/>
    </source>
</evidence>
<dbReference type="InterPro" id="IPR018149">
    <property type="entry name" value="Lys-tRNA-synth_II_C"/>
</dbReference>
<keyword evidence="7 8" id="KW-0460">Magnesium</keyword>
<name>A0A1G2QVE5_9BACT</name>
<evidence type="ECO:0000256" key="6">
    <source>
        <dbReference type="ARBA" id="ARBA00048573"/>
    </source>
</evidence>
<dbReference type="PROSITE" id="PS50862">
    <property type="entry name" value="AA_TRNA_LIGASE_II"/>
    <property type="match status" value="1"/>
</dbReference>
<reference evidence="10 11" key="1">
    <citation type="journal article" date="2016" name="Nat. Commun.">
        <title>Thousands of microbial genomes shed light on interconnected biogeochemical processes in an aquifer system.</title>
        <authorList>
            <person name="Anantharaman K."/>
            <person name="Brown C.T."/>
            <person name="Hug L.A."/>
            <person name="Sharon I."/>
            <person name="Castelle C.J."/>
            <person name="Probst A.J."/>
            <person name="Thomas B.C."/>
            <person name="Singh A."/>
            <person name="Wilkins M.J."/>
            <person name="Karaoz U."/>
            <person name="Brodie E.L."/>
            <person name="Williams K.H."/>
            <person name="Hubbard S.S."/>
            <person name="Banfield J.F."/>
        </authorList>
    </citation>
    <scope>NUCLEOTIDE SEQUENCE [LARGE SCALE GENOMIC DNA]</scope>
</reference>
<comment type="caution">
    <text evidence="7">Lacks conserved residue(s) required for the propagation of feature annotation.</text>
</comment>
<dbReference type="InterPro" id="IPR004365">
    <property type="entry name" value="NA-bd_OB_tRNA"/>
</dbReference>
<dbReference type="SUPFAM" id="SSF55681">
    <property type="entry name" value="Class II aaRS and biotin synthetases"/>
    <property type="match status" value="1"/>
</dbReference>
<dbReference type="InterPro" id="IPR045864">
    <property type="entry name" value="aa-tRNA-synth_II/BPL/LPL"/>
</dbReference>
<feature type="domain" description="Aminoacyl-transfer RNA synthetases class-II family profile" evidence="9">
    <location>
        <begin position="190"/>
        <end position="509"/>
    </location>
</feature>
<dbReference type="InterPro" id="IPR004364">
    <property type="entry name" value="Aa-tRNA-synt_II"/>
</dbReference>
<proteinExistence type="inferred from homology"/>
<dbReference type="Pfam" id="PF00152">
    <property type="entry name" value="tRNA-synt_2"/>
    <property type="match status" value="1"/>
</dbReference>
<dbReference type="InterPro" id="IPR044136">
    <property type="entry name" value="Lys-tRNA-ligase_II_N"/>
</dbReference>
<dbReference type="Gene3D" id="3.30.930.10">
    <property type="entry name" value="Bira Bifunctional Protein, Domain 2"/>
    <property type="match status" value="1"/>
</dbReference>
<dbReference type="GO" id="GO:0006430">
    <property type="term" value="P:lysyl-tRNA aminoacylation"/>
    <property type="evidence" value="ECO:0007669"/>
    <property type="project" value="UniProtKB-UniRule"/>
</dbReference>
<dbReference type="CDD" id="cd00775">
    <property type="entry name" value="LysRS_core"/>
    <property type="match status" value="1"/>
</dbReference>
<dbReference type="NCBIfam" id="NF001756">
    <property type="entry name" value="PRK00484.1"/>
    <property type="match status" value="1"/>
</dbReference>
<keyword evidence="4 7" id="KW-0067">ATP-binding</keyword>
<keyword evidence="1 7" id="KW-0436">Ligase</keyword>
<keyword evidence="7" id="KW-0963">Cytoplasm</keyword>
<dbReference type="InterPro" id="IPR012340">
    <property type="entry name" value="NA-bd_OB-fold"/>
</dbReference>
<dbReference type="EC" id="6.1.1.6" evidence="7"/>
<evidence type="ECO:0000256" key="4">
    <source>
        <dbReference type="ARBA" id="ARBA00022840"/>
    </source>
</evidence>
<dbReference type="PANTHER" id="PTHR42918">
    <property type="entry name" value="LYSYL-TRNA SYNTHETASE"/>
    <property type="match status" value="1"/>
</dbReference>
<comment type="cofactor">
    <cofactor evidence="7 8">
        <name>Mg(2+)</name>
        <dbReference type="ChEBI" id="CHEBI:18420"/>
    </cofactor>
    <text evidence="7 8">Binds 3 Mg(2+) ions per subunit.</text>
</comment>
<dbReference type="GO" id="GO:0005829">
    <property type="term" value="C:cytosol"/>
    <property type="evidence" value="ECO:0007669"/>
    <property type="project" value="TreeGrafter"/>
</dbReference>
<evidence type="ECO:0000259" key="9">
    <source>
        <dbReference type="PROSITE" id="PS50862"/>
    </source>
</evidence>
<sequence length="536" mass="62137">MIKKGRWGILIVMASIDEIKKERLKKLERIQGARLRQGYGEAKESAYPASTKRTHIVAEALVDFAKLSKSKKEIFLVGRIRAIRGHGGSTFLNIEDGTGGIQAYLKKDGVGEKAYQSFLDLFDIGDFVQLRGTLFKTKKGEKTLEISSYKMLAKSLLPLPEKWHGLQDEEERFRKRYLDLMFNPEVKAKFEIRAKIIRTLRMFLDEQGFLEVESPVLQSVYGGADAKPFRTHINAFDMDMYLRISLELPLKRLMVGGFEKVYEMGRVFRNEGVDRQHNPDFTMLEFYWAYADYKDMMKLTEEMFSYLLAGELFGTKKIWYEERAIDFKTPWPRVEYRDLIKTHTKLDIETLNRDALAKEAQKLGLVIESTWGKGKIIDEIYKKYCRPKIWEPTFVIHHPSEMFPLAKQRPENPQEAETFQLVVAGGWELVKAYSEQNDPLVQRKAFEAQESLFRKGLEDAQRMDTDFVEALEYGMPPTAGFGMGIDRLAALLTNTHSLREVILFPTMKPRHDINIQDRIGLSDKTEVRKTRKDARH</sequence>
<comment type="catalytic activity">
    <reaction evidence="6 7 8">
        <text>tRNA(Lys) + L-lysine + ATP = L-lysyl-tRNA(Lys) + AMP + diphosphate</text>
        <dbReference type="Rhea" id="RHEA:20792"/>
        <dbReference type="Rhea" id="RHEA-COMP:9696"/>
        <dbReference type="Rhea" id="RHEA-COMP:9697"/>
        <dbReference type="ChEBI" id="CHEBI:30616"/>
        <dbReference type="ChEBI" id="CHEBI:32551"/>
        <dbReference type="ChEBI" id="CHEBI:33019"/>
        <dbReference type="ChEBI" id="CHEBI:78442"/>
        <dbReference type="ChEBI" id="CHEBI:78529"/>
        <dbReference type="ChEBI" id="CHEBI:456215"/>
        <dbReference type="EC" id="6.1.1.6"/>
    </reaction>
</comment>
<keyword evidence="7" id="KW-0648">Protein biosynthesis</keyword>
<dbReference type="CDD" id="cd04322">
    <property type="entry name" value="LysRS_N"/>
    <property type="match status" value="1"/>
</dbReference>
<dbReference type="HAMAP" id="MF_00252">
    <property type="entry name" value="Lys_tRNA_synth_class2"/>
    <property type="match status" value="1"/>
</dbReference>
<dbReference type="PANTHER" id="PTHR42918:SF15">
    <property type="entry name" value="LYSINE--TRNA LIGASE, CHLOROPLASTIC_MITOCHONDRIAL"/>
    <property type="match status" value="1"/>
</dbReference>
<dbReference type="InterPro" id="IPR002313">
    <property type="entry name" value="Lys-tRNA-ligase_II"/>
</dbReference>
<dbReference type="AlphaFoldDB" id="A0A1G2QVE5"/>
<keyword evidence="2 7" id="KW-0479">Metal-binding</keyword>
<dbReference type="GO" id="GO:0005524">
    <property type="term" value="F:ATP binding"/>
    <property type="evidence" value="ECO:0007669"/>
    <property type="project" value="UniProtKB-UniRule"/>
</dbReference>
<evidence type="ECO:0000256" key="2">
    <source>
        <dbReference type="ARBA" id="ARBA00022723"/>
    </source>
</evidence>
<feature type="binding site" evidence="7">
    <location>
        <position position="428"/>
    </location>
    <ligand>
        <name>Mg(2+)</name>
        <dbReference type="ChEBI" id="CHEBI:18420"/>
        <label>1</label>
    </ligand>
</feature>
<evidence type="ECO:0000256" key="3">
    <source>
        <dbReference type="ARBA" id="ARBA00022741"/>
    </source>
</evidence>
<protein>
    <recommendedName>
        <fullName evidence="7">Lysine--tRNA ligase</fullName>
        <ecNumber evidence="7">6.1.1.6</ecNumber>
    </recommendedName>
    <alternativeName>
        <fullName evidence="7">Lysyl-tRNA synthetase</fullName>
        <shortName evidence="7">LysRS</shortName>
    </alternativeName>
</protein>
<dbReference type="EMBL" id="MHTS01000011">
    <property type="protein sequence ID" value="OHA64584.1"/>
    <property type="molecule type" value="Genomic_DNA"/>
</dbReference>
<evidence type="ECO:0000313" key="11">
    <source>
        <dbReference type="Proteomes" id="UP000178170"/>
    </source>
</evidence>
<comment type="similarity">
    <text evidence="7">Belongs to the class-II aminoacyl-tRNA synthetase family.</text>
</comment>
<evidence type="ECO:0000256" key="1">
    <source>
        <dbReference type="ARBA" id="ARBA00022598"/>
    </source>
</evidence>
<feature type="binding site" evidence="7">
    <location>
        <position position="428"/>
    </location>
    <ligand>
        <name>Mg(2+)</name>
        <dbReference type="ChEBI" id="CHEBI:18420"/>
        <label>2</label>
    </ligand>
</feature>
<dbReference type="GO" id="GO:0004824">
    <property type="term" value="F:lysine-tRNA ligase activity"/>
    <property type="evidence" value="ECO:0007669"/>
    <property type="project" value="UniProtKB-UniRule"/>
</dbReference>
<dbReference type="Proteomes" id="UP000178170">
    <property type="component" value="Unassembled WGS sequence"/>
</dbReference>
<dbReference type="SUPFAM" id="SSF50249">
    <property type="entry name" value="Nucleic acid-binding proteins"/>
    <property type="match status" value="1"/>
</dbReference>
<keyword evidence="3 7" id="KW-0547">Nucleotide-binding</keyword>
<dbReference type="GO" id="GO:0000287">
    <property type="term" value="F:magnesium ion binding"/>
    <property type="evidence" value="ECO:0007669"/>
    <property type="project" value="UniProtKB-UniRule"/>
</dbReference>